<accession>A0A5J9TGP2</accession>
<name>A0A5J9TGP2_9POAL</name>
<dbReference type="CDD" id="cd21608">
    <property type="entry name" value="RRM2_NsCP33_like"/>
    <property type="match status" value="1"/>
</dbReference>
<dbReference type="EMBL" id="RWGY01000039">
    <property type="protein sequence ID" value="TVU10444.1"/>
    <property type="molecule type" value="Genomic_DNA"/>
</dbReference>
<protein>
    <recommendedName>
        <fullName evidence="3">RRM domain-containing protein</fullName>
    </recommendedName>
</protein>
<dbReference type="PANTHER" id="PTHR33110:SF134">
    <property type="entry name" value="OS09G0565350 PROTEIN"/>
    <property type="match status" value="1"/>
</dbReference>
<dbReference type="Pfam" id="PF00076">
    <property type="entry name" value="RRM_1"/>
    <property type="match status" value="1"/>
</dbReference>
<evidence type="ECO:0000256" key="2">
    <source>
        <dbReference type="PROSITE-ProRule" id="PRU00176"/>
    </source>
</evidence>
<dbReference type="SUPFAM" id="SSF54928">
    <property type="entry name" value="RNA-binding domain, RBD"/>
    <property type="match status" value="1"/>
</dbReference>
<dbReference type="SMART" id="SM00360">
    <property type="entry name" value="RRM"/>
    <property type="match status" value="1"/>
</dbReference>
<dbReference type="InterPro" id="IPR012677">
    <property type="entry name" value="Nucleotide-bd_a/b_plait_sf"/>
</dbReference>
<evidence type="ECO:0000313" key="5">
    <source>
        <dbReference type="Proteomes" id="UP000324897"/>
    </source>
</evidence>
<reference evidence="4 5" key="1">
    <citation type="journal article" date="2019" name="Sci. Rep.">
        <title>A high-quality genome of Eragrostis curvula grass provides insights into Poaceae evolution and supports new strategies to enhance forage quality.</title>
        <authorList>
            <person name="Carballo J."/>
            <person name="Santos B.A.C.M."/>
            <person name="Zappacosta D."/>
            <person name="Garbus I."/>
            <person name="Selva J.P."/>
            <person name="Gallo C.A."/>
            <person name="Diaz A."/>
            <person name="Albertini E."/>
            <person name="Caccamo M."/>
            <person name="Echenique V."/>
        </authorList>
    </citation>
    <scope>NUCLEOTIDE SEQUENCE [LARGE SCALE GENOMIC DNA]</scope>
    <source>
        <strain evidence="5">cv. Victoria</strain>
        <tissue evidence="4">Leaf</tissue>
    </source>
</reference>
<dbReference type="InterPro" id="IPR005174">
    <property type="entry name" value="KIB1-4_b-propeller"/>
</dbReference>
<gene>
    <name evidence="4" type="ORF">EJB05_43973</name>
</gene>
<evidence type="ECO:0000259" key="3">
    <source>
        <dbReference type="PROSITE" id="PS50102"/>
    </source>
</evidence>
<dbReference type="Pfam" id="PF03478">
    <property type="entry name" value="Beta-prop_KIB1-4"/>
    <property type="match status" value="1"/>
</dbReference>
<dbReference type="PANTHER" id="PTHR33110">
    <property type="entry name" value="F-BOX/KELCH-REPEAT PROTEIN-RELATED"/>
    <property type="match status" value="1"/>
</dbReference>
<dbReference type="OrthoDB" id="693576at2759"/>
<proteinExistence type="predicted"/>
<keyword evidence="1 2" id="KW-0694">RNA-binding</keyword>
<dbReference type="Gramene" id="TVU10444">
    <property type="protein sequence ID" value="TVU10444"/>
    <property type="gene ID" value="EJB05_43973"/>
</dbReference>
<dbReference type="InterPro" id="IPR035979">
    <property type="entry name" value="RBD_domain_sf"/>
</dbReference>
<evidence type="ECO:0000313" key="4">
    <source>
        <dbReference type="EMBL" id="TVU10444.1"/>
    </source>
</evidence>
<sequence length="545" mass="59959">MDAAASQWPGLLSDLLRDISGRLRDPADFVRFHAVCKPWRDTAAATPRPSSSSFLPWLVAPGGSWRTPGPLFRSVFSSNTAWRAHRAFSSGHKWLACADGAGTWLRLSDGGGEAPCLVDPLTGAVTARLPHFRGKNVAYSLLYVSDGVVFADGTIVLYNVHEFVKNVSVVVAAVLRPGDAAWTVVDEQLVTSADSCFRSAPALINGEIVFAADLGHLCVVKLRAAGGLADVTQTRCELLDDPAAGELAWSSYFYTFESRSELLSVHVRVVNAGEITYPIVLIGEDWRSTGLNTTLSASLYALDLGTDDGNRPRWVRRDGRSLADRVLFLGRPASFAVDAARFDGAIAGGCAYVVLGSNRFVWTALPEAYQVYKYSFLDGSATDVADLPERWDTGMSIMWFVPQPVSIASTQEIRERLQAASNNSASRSITLHVKEPPRQFGPYFKIYVGNLPWKVDSSRLRQFFSGHGQVSDARVINDRETGRSRGFGFVIMATLEEPAAAVVALNGKILDGRALRVNFAEERPRQDLYMPPLFIPQYPIYWWWW</sequence>
<dbReference type="Gene3D" id="3.30.70.330">
    <property type="match status" value="1"/>
</dbReference>
<organism evidence="4 5">
    <name type="scientific">Eragrostis curvula</name>
    <name type="common">weeping love grass</name>
    <dbReference type="NCBI Taxonomy" id="38414"/>
    <lineage>
        <taxon>Eukaryota</taxon>
        <taxon>Viridiplantae</taxon>
        <taxon>Streptophyta</taxon>
        <taxon>Embryophyta</taxon>
        <taxon>Tracheophyta</taxon>
        <taxon>Spermatophyta</taxon>
        <taxon>Magnoliopsida</taxon>
        <taxon>Liliopsida</taxon>
        <taxon>Poales</taxon>
        <taxon>Poaceae</taxon>
        <taxon>PACMAD clade</taxon>
        <taxon>Chloridoideae</taxon>
        <taxon>Eragrostideae</taxon>
        <taxon>Eragrostidinae</taxon>
        <taxon>Eragrostis</taxon>
    </lineage>
</organism>
<keyword evidence="5" id="KW-1185">Reference proteome</keyword>
<dbReference type="GO" id="GO:0003723">
    <property type="term" value="F:RNA binding"/>
    <property type="evidence" value="ECO:0007669"/>
    <property type="project" value="UniProtKB-UniRule"/>
</dbReference>
<dbReference type="InterPro" id="IPR048289">
    <property type="entry name" value="RRM2_NsCP33-like"/>
</dbReference>
<dbReference type="Proteomes" id="UP000324897">
    <property type="component" value="Chromosome 3"/>
</dbReference>
<dbReference type="PROSITE" id="PS50102">
    <property type="entry name" value="RRM"/>
    <property type="match status" value="1"/>
</dbReference>
<evidence type="ECO:0000256" key="1">
    <source>
        <dbReference type="ARBA" id="ARBA00022884"/>
    </source>
</evidence>
<feature type="domain" description="RRM" evidence="3">
    <location>
        <begin position="444"/>
        <end position="522"/>
    </location>
</feature>
<dbReference type="AlphaFoldDB" id="A0A5J9TGP2"/>
<comment type="caution">
    <text evidence="4">The sequence shown here is derived from an EMBL/GenBank/DDBJ whole genome shotgun (WGS) entry which is preliminary data.</text>
</comment>
<dbReference type="InterPro" id="IPR000504">
    <property type="entry name" value="RRM_dom"/>
</dbReference>
<feature type="non-terminal residue" evidence="4">
    <location>
        <position position="1"/>
    </location>
</feature>